<name>A0A2N3IE28_9BACT</name>
<dbReference type="OrthoDB" id="164222at2"/>
<dbReference type="RefSeq" id="WP_101358903.1">
    <property type="nucleotide sequence ID" value="NZ_NKXO01000024.1"/>
</dbReference>
<comment type="caution">
    <text evidence="2">The sequence shown here is derived from an EMBL/GenBank/DDBJ whole genome shotgun (WGS) entry which is preliminary data.</text>
</comment>
<sequence length="81" mass="9135">MQVSVEISLYPLTNDFEPIILDFIEKLKDNSLEVQTNGMSTQIFGDIDVILQKISEAMKEIYAKNRAILVMKMGKGTLKLA</sequence>
<accession>A0A2N3IE28</accession>
<dbReference type="InterPro" id="IPR029756">
    <property type="entry name" value="MTH1187/YkoF-like"/>
</dbReference>
<dbReference type="Gene3D" id="3.30.70.930">
    <property type="match status" value="1"/>
</dbReference>
<evidence type="ECO:0000259" key="1">
    <source>
        <dbReference type="Pfam" id="PF01910"/>
    </source>
</evidence>
<dbReference type="EMBL" id="NKXO01000024">
    <property type="protein sequence ID" value="PKQ68567.1"/>
    <property type="molecule type" value="Genomic_DNA"/>
</dbReference>
<reference evidence="2 3" key="1">
    <citation type="submission" date="2017-06" db="EMBL/GenBank/DDBJ databases">
        <title>Raineya orbicola gen. nov., sp. nov. a slightly thermophilic bacterium of the phylum Bacteroidetes and the description of Raineyaceae fam. nov.</title>
        <authorList>
            <person name="Albuquerque L."/>
            <person name="Polonia A.R.M."/>
            <person name="Barroso C."/>
            <person name="Froufe H.J.C."/>
            <person name="Lage O."/>
            <person name="Lobo-Da-Cunha A."/>
            <person name="Egas C."/>
            <person name="Da Costa M.S."/>
        </authorList>
    </citation>
    <scope>NUCLEOTIDE SEQUENCE [LARGE SCALE GENOMIC DNA]</scope>
    <source>
        <strain evidence="2 3">SPSPC-11</strain>
    </source>
</reference>
<dbReference type="Pfam" id="PF01910">
    <property type="entry name" value="Thiamine_BP"/>
    <property type="match status" value="1"/>
</dbReference>
<evidence type="ECO:0000313" key="2">
    <source>
        <dbReference type="EMBL" id="PKQ68567.1"/>
    </source>
</evidence>
<keyword evidence="3" id="KW-1185">Reference proteome</keyword>
<gene>
    <name evidence="2" type="ORF">Rain11_1634</name>
</gene>
<organism evidence="2 3">
    <name type="scientific">Raineya orbicola</name>
    <dbReference type="NCBI Taxonomy" id="2016530"/>
    <lineage>
        <taxon>Bacteria</taxon>
        <taxon>Pseudomonadati</taxon>
        <taxon>Bacteroidota</taxon>
        <taxon>Cytophagia</taxon>
        <taxon>Cytophagales</taxon>
        <taxon>Raineyaceae</taxon>
        <taxon>Raineya</taxon>
    </lineage>
</organism>
<dbReference type="InterPro" id="IPR002767">
    <property type="entry name" value="Thiamine_BP"/>
</dbReference>
<proteinExistence type="predicted"/>
<dbReference type="AlphaFoldDB" id="A0A2N3IE28"/>
<protein>
    <recommendedName>
        <fullName evidence="1">Thiamine-binding protein domain-containing protein</fullName>
    </recommendedName>
</protein>
<dbReference type="SUPFAM" id="SSF89957">
    <property type="entry name" value="MTH1187/YkoF-like"/>
    <property type="match status" value="1"/>
</dbReference>
<feature type="domain" description="Thiamine-binding protein" evidence="1">
    <location>
        <begin position="5"/>
        <end position="74"/>
    </location>
</feature>
<dbReference type="Proteomes" id="UP000233387">
    <property type="component" value="Unassembled WGS sequence"/>
</dbReference>
<evidence type="ECO:0000313" key="3">
    <source>
        <dbReference type="Proteomes" id="UP000233387"/>
    </source>
</evidence>